<dbReference type="FunFam" id="2.60.40.420:FF:000010">
    <property type="entry name" value="Early nodulin-like protein 1"/>
    <property type="match status" value="1"/>
</dbReference>
<evidence type="ECO:0000313" key="11">
    <source>
        <dbReference type="EMBL" id="ONK79355.1"/>
    </source>
</evidence>
<dbReference type="PROSITE" id="PS51485">
    <property type="entry name" value="PHYTOCYANIN"/>
    <property type="match status" value="1"/>
</dbReference>
<dbReference type="GO" id="GO:0012505">
    <property type="term" value="C:endomembrane system"/>
    <property type="evidence" value="ECO:0007669"/>
    <property type="project" value="UniProtKB-SubCell"/>
</dbReference>
<dbReference type="AlphaFoldDB" id="A0A5P1FM14"/>
<name>A0A5P1FM14_ASPOF</name>
<protein>
    <recommendedName>
        <fullName evidence="10">Phytocyanin domain-containing protein</fullName>
    </recommendedName>
</protein>
<dbReference type="Pfam" id="PF02298">
    <property type="entry name" value="Cu_bind_like"/>
    <property type="match status" value="1"/>
</dbReference>
<comment type="subcellular location">
    <subcellularLocation>
        <location evidence="9">Endomembrane system</location>
        <topology evidence="9">Lipid-anchor</topology>
    </subcellularLocation>
    <subcellularLocation>
        <location evidence="1">Membrane</location>
        <topology evidence="1">Lipid-anchor</topology>
        <topology evidence="1">GPI-anchor</topology>
    </subcellularLocation>
</comment>
<dbReference type="InterPro" id="IPR003245">
    <property type="entry name" value="Phytocyanin_dom"/>
</dbReference>
<dbReference type="EMBL" id="CM007381">
    <property type="protein sequence ID" value="ONK79355.1"/>
    <property type="molecule type" value="Genomic_DNA"/>
</dbReference>
<dbReference type="SUPFAM" id="SSF49503">
    <property type="entry name" value="Cupredoxins"/>
    <property type="match status" value="1"/>
</dbReference>
<dbReference type="InterPro" id="IPR039391">
    <property type="entry name" value="Phytocyanin-like"/>
</dbReference>
<evidence type="ECO:0000256" key="9">
    <source>
        <dbReference type="ARBA" id="ARBA00037868"/>
    </source>
</evidence>
<comment type="similarity">
    <text evidence="8">Belongs to the early nodulin-like (ENODL) family.</text>
</comment>
<feature type="domain" description="Phytocyanin" evidence="10">
    <location>
        <begin position="8"/>
        <end position="110"/>
    </location>
</feature>
<dbReference type="PANTHER" id="PTHR33021">
    <property type="entry name" value="BLUE COPPER PROTEIN"/>
    <property type="match status" value="1"/>
</dbReference>
<dbReference type="GO" id="GO:0005886">
    <property type="term" value="C:plasma membrane"/>
    <property type="evidence" value="ECO:0007669"/>
    <property type="project" value="TreeGrafter"/>
</dbReference>
<evidence type="ECO:0000313" key="12">
    <source>
        <dbReference type="Proteomes" id="UP000243459"/>
    </source>
</evidence>
<keyword evidence="3" id="KW-0732">Signal</keyword>
<keyword evidence="7" id="KW-0449">Lipoprotein</keyword>
<proteinExistence type="inferred from homology"/>
<organism evidence="11 12">
    <name type="scientific">Asparagus officinalis</name>
    <name type="common">Garden asparagus</name>
    <dbReference type="NCBI Taxonomy" id="4686"/>
    <lineage>
        <taxon>Eukaryota</taxon>
        <taxon>Viridiplantae</taxon>
        <taxon>Streptophyta</taxon>
        <taxon>Embryophyta</taxon>
        <taxon>Tracheophyta</taxon>
        <taxon>Spermatophyta</taxon>
        <taxon>Magnoliopsida</taxon>
        <taxon>Liliopsida</taxon>
        <taxon>Asparagales</taxon>
        <taxon>Asparagaceae</taxon>
        <taxon>Asparagoideae</taxon>
        <taxon>Asparagus</taxon>
    </lineage>
</organism>
<evidence type="ECO:0000256" key="1">
    <source>
        <dbReference type="ARBA" id="ARBA00004589"/>
    </source>
</evidence>
<dbReference type="PANTHER" id="PTHR33021:SF14">
    <property type="entry name" value="OS01G0272700 PROTEIN"/>
    <property type="match status" value="1"/>
</dbReference>
<keyword evidence="6" id="KW-0325">Glycoprotein</keyword>
<dbReference type="GO" id="GO:0009055">
    <property type="term" value="F:electron transfer activity"/>
    <property type="evidence" value="ECO:0007669"/>
    <property type="project" value="InterPro"/>
</dbReference>
<dbReference type="CDD" id="cd11019">
    <property type="entry name" value="OsENODL1_like"/>
    <property type="match status" value="1"/>
</dbReference>
<accession>A0A5P1FM14</accession>
<dbReference type="InterPro" id="IPR008972">
    <property type="entry name" value="Cupredoxin"/>
</dbReference>
<sequence>MLSVASAFEFRVGGPEGWVKPTGKESETYNHWAGRNRFHIGDSLHFKYANDSVLVVDREGYVACDTSNPLLAFTDGNSTFWFDHYGYFYFISGEPDHCRSGQRLIVRVMVHPFVNLGPGYAPSPLPSGSGSGPDWNSGSGPSGESWSSGGFKVASFGSYVRVFLGVWFGLVVSMFV</sequence>
<dbReference type="Gramene" id="ONK79355">
    <property type="protein sequence ID" value="ONK79355"/>
    <property type="gene ID" value="A4U43_C01F5520"/>
</dbReference>
<keyword evidence="4" id="KW-0472">Membrane</keyword>
<evidence type="ECO:0000256" key="5">
    <source>
        <dbReference type="ARBA" id="ARBA00023157"/>
    </source>
</evidence>
<dbReference type="InterPro" id="IPR041846">
    <property type="entry name" value="ENL_dom"/>
</dbReference>
<dbReference type="GO" id="GO:0098552">
    <property type="term" value="C:side of membrane"/>
    <property type="evidence" value="ECO:0007669"/>
    <property type="project" value="UniProtKB-KW"/>
</dbReference>
<keyword evidence="12" id="KW-1185">Reference proteome</keyword>
<reference evidence="12" key="1">
    <citation type="journal article" date="2017" name="Nat. Commun.">
        <title>The asparagus genome sheds light on the origin and evolution of a young Y chromosome.</title>
        <authorList>
            <person name="Harkess A."/>
            <person name="Zhou J."/>
            <person name="Xu C."/>
            <person name="Bowers J.E."/>
            <person name="Van der Hulst R."/>
            <person name="Ayyampalayam S."/>
            <person name="Mercati F."/>
            <person name="Riccardi P."/>
            <person name="McKain M.R."/>
            <person name="Kakrana A."/>
            <person name="Tang H."/>
            <person name="Ray J."/>
            <person name="Groenendijk J."/>
            <person name="Arikit S."/>
            <person name="Mathioni S.M."/>
            <person name="Nakano M."/>
            <person name="Shan H."/>
            <person name="Telgmann-Rauber A."/>
            <person name="Kanno A."/>
            <person name="Yue Z."/>
            <person name="Chen H."/>
            <person name="Li W."/>
            <person name="Chen Y."/>
            <person name="Xu X."/>
            <person name="Zhang Y."/>
            <person name="Luo S."/>
            <person name="Chen H."/>
            <person name="Gao J."/>
            <person name="Mao Z."/>
            <person name="Pires J.C."/>
            <person name="Luo M."/>
            <person name="Kudrna D."/>
            <person name="Wing R.A."/>
            <person name="Meyers B.C."/>
            <person name="Yi K."/>
            <person name="Kong H."/>
            <person name="Lavrijsen P."/>
            <person name="Sunseri F."/>
            <person name="Falavigna A."/>
            <person name="Ye Y."/>
            <person name="Leebens-Mack J.H."/>
            <person name="Chen G."/>
        </authorList>
    </citation>
    <scope>NUCLEOTIDE SEQUENCE [LARGE SCALE GENOMIC DNA]</scope>
    <source>
        <strain evidence="12">cv. DH0086</strain>
    </source>
</reference>
<evidence type="ECO:0000256" key="6">
    <source>
        <dbReference type="ARBA" id="ARBA00023180"/>
    </source>
</evidence>
<evidence type="ECO:0000256" key="4">
    <source>
        <dbReference type="ARBA" id="ARBA00023136"/>
    </source>
</evidence>
<evidence type="ECO:0000256" key="8">
    <source>
        <dbReference type="ARBA" id="ARBA00035011"/>
    </source>
</evidence>
<evidence type="ECO:0000256" key="2">
    <source>
        <dbReference type="ARBA" id="ARBA00022622"/>
    </source>
</evidence>
<evidence type="ECO:0000256" key="7">
    <source>
        <dbReference type="ARBA" id="ARBA00023288"/>
    </source>
</evidence>
<dbReference type="Gene3D" id="2.60.40.420">
    <property type="entry name" value="Cupredoxins - blue copper proteins"/>
    <property type="match status" value="1"/>
</dbReference>
<keyword evidence="2" id="KW-0336">GPI-anchor</keyword>
<gene>
    <name evidence="11" type="ORF">A4U43_C01F5520</name>
</gene>
<keyword evidence="5" id="KW-1015">Disulfide bond</keyword>
<dbReference type="Proteomes" id="UP000243459">
    <property type="component" value="Chromosome 1"/>
</dbReference>
<dbReference type="OMA" id="GNTSYGW"/>
<evidence type="ECO:0000256" key="3">
    <source>
        <dbReference type="ARBA" id="ARBA00022729"/>
    </source>
</evidence>
<evidence type="ECO:0000259" key="10">
    <source>
        <dbReference type="PROSITE" id="PS51485"/>
    </source>
</evidence>